<reference evidence="2 3" key="1">
    <citation type="submission" date="2014-08" db="EMBL/GenBank/DDBJ databases">
        <title>Whole genome shotgun sequence of Rhizobium rubi NBRC 13261.</title>
        <authorList>
            <person name="Katano-Makiyama Y."/>
            <person name="Hosoyama A."/>
            <person name="Hashimoto M."/>
            <person name="Hosoyama Y."/>
            <person name="Noguchi M."/>
            <person name="Tsuchikane K."/>
            <person name="Uohara A."/>
            <person name="Ohji S."/>
            <person name="Ichikawa N."/>
            <person name="Kimura A."/>
            <person name="Yamazoe A."/>
            <person name="Fujita N."/>
        </authorList>
    </citation>
    <scope>NUCLEOTIDE SEQUENCE [LARGE SCALE GENOMIC DNA]</scope>
    <source>
        <strain evidence="2 3">NBRC 13261</strain>
    </source>
</reference>
<dbReference type="OrthoDB" id="8416943at2"/>
<organism evidence="2 3">
    <name type="scientific">Agrobacterium rubi TR3 = NBRC 13261</name>
    <dbReference type="NCBI Taxonomy" id="1368415"/>
    <lineage>
        <taxon>Bacteria</taxon>
        <taxon>Pseudomonadati</taxon>
        <taxon>Pseudomonadota</taxon>
        <taxon>Alphaproteobacteria</taxon>
        <taxon>Hyphomicrobiales</taxon>
        <taxon>Rhizobiaceae</taxon>
        <taxon>Rhizobium/Agrobacterium group</taxon>
        <taxon>Agrobacterium</taxon>
    </lineage>
</organism>
<dbReference type="Proteomes" id="UP000028701">
    <property type="component" value="Unassembled WGS sequence"/>
</dbReference>
<accession>A0A081CPY3</accession>
<name>A0A081CPY3_9HYPH</name>
<dbReference type="EMBL" id="BBJU01000002">
    <property type="protein sequence ID" value="GAK68729.1"/>
    <property type="molecule type" value="Genomic_DNA"/>
</dbReference>
<evidence type="ECO:0000313" key="2">
    <source>
        <dbReference type="EMBL" id="GAK68729.1"/>
    </source>
</evidence>
<proteinExistence type="predicted"/>
<feature type="signal peptide" evidence="1">
    <location>
        <begin position="1"/>
        <end position="21"/>
    </location>
</feature>
<dbReference type="RefSeq" id="WP_045228430.1">
    <property type="nucleotide sequence ID" value="NZ_BBJU01000002.1"/>
</dbReference>
<keyword evidence="1" id="KW-0732">Signal</keyword>
<evidence type="ECO:0000313" key="3">
    <source>
        <dbReference type="Proteomes" id="UP000028701"/>
    </source>
</evidence>
<feature type="chain" id="PRO_5001756130" evidence="1">
    <location>
        <begin position="22"/>
        <end position="387"/>
    </location>
</feature>
<evidence type="ECO:0000256" key="1">
    <source>
        <dbReference type="SAM" id="SignalP"/>
    </source>
</evidence>
<dbReference type="AlphaFoldDB" id="A0A081CPY3"/>
<comment type="caution">
    <text evidence="2">The sequence shown here is derived from an EMBL/GenBank/DDBJ whole genome shotgun (WGS) entry which is preliminary data.</text>
</comment>
<protein>
    <submittedName>
        <fullName evidence="2">Uncharacterized protein</fullName>
    </submittedName>
</protein>
<dbReference type="eggNOG" id="ENOG5031AKR">
    <property type="taxonomic scope" value="Bacteria"/>
</dbReference>
<sequence>MVFRAVIALLISGACAHGASAEPRVTYTAETSYDTNYFSDINRVAILSLRSSIGVEGEVERDGTKFGYSLNHQEVSVPRYGFAKEHNSWVNVSLSRKISDRLEWSAQMRGTRSDAGDIFLKLPGQVVGYRRLDHKLDLSTTATLDAFGGKNTVTASYTNLMKGTARFRPGYFLPARLEANEALLGLKADHIRALAGGEAGMTMAYNTSLIPDSQQQRYDRFPATNLRGSLAYGRKFGDKLAILMEAGVTTIAGDEVSDKVRRVRPYLRAEAELALTDRLSLGAGFSQDYALYDLDDPLGEFQRRWKAVMKTKLTKSLGFDLAVERTHKDWIFYDYDSSERRLVATLSLDTGEDRKLELEFSRLLHDEYDEAAAYHGSAISSRYSGSF</sequence>
<dbReference type="PROSITE" id="PS51257">
    <property type="entry name" value="PROKAR_LIPOPROTEIN"/>
    <property type="match status" value="1"/>
</dbReference>
<gene>
    <name evidence="2" type="ORF">RRU01S_02_00570</name>
</gene>